<feature type="region of interest" description="Disordered" evidence="1">
    <location>
        <begin position="459"/>
        <end position="482"/>
    </location>
</feature>
<comment type="caution">
    <text evidence="2">The sequence shown here is derived from an EMBL/GenBank/DDBJ whole genome shotgun (WGS) entry which is preliminary data.</text>
</comment>
<feature type="compositionally biased region" description="Basic residues" evidence="1">
    <location>
        <begin position="963"/>
        <end position="979"/>
    </location>
</feature>
<dbReference type="SUPFAM" id="SSF50978">
    <property type="entry name" value="WD40 repeat-like"/>
    <property type="match status" value="2"/>
</dbReference>
<feature type="region of interest" description="Disordered" evidence="1">
    <location>
        <begin position="1"/>
        <end position="24"/>
    </location>
</feature>
<organism evidence="2 3">
    <name type="scientific">Paramuricea clavata</name>
    <name type="common">Red gorgonian</name>
    <name type="synonym">Violescent sea-whip</name>
    <dbReference type="NCBI Taxonomy" id="317549"/>
    <lineage>
        <taxon>Eukaryota</taxon>
        <taxon>Metazoa</taxon>
        <taxon>Cnidaria</taxon>
        <taxon>Anthozoa</taxon>
        <taxon>Octocorallia</taxon>
        <taxon>Malacalcyonacea</taxon>
        <taxon>Plexauridae</taxon>
        <taxon>Paramuricea</taxon>
    </lineage>
</organism>
<dbReference type="EMBL" id="CACRXK020005117">
    <property type="protein sequence ID" value="CAB4005180.1"/>
    <property type="molecule type" value="Genomic_DNA"/>
</dbReference>
<evidence type="ECO:0000256" key="1">
    <source>
        <dbReference type="SAM" id="MobiDB-lite"/>
    </source>
</evidence>
<proteinExistence type="predicted"/>
<feature type="region of interest" description="Disordered" evidence="1">
    <location>
        <begin position="1082"/>
        <end position="1218"/>
    </location>
</feature>
<feature type="compositionally biased region" description="Low complexity" evidence="1">
    <location>
        <begin position="471"/>
        <end position="482"/>
    </location>
</feature>
<protein>
    <submittedName>
        <fullName evidence="2">Uncharacterized protein LOC110065605</fullName>
    </submittedName>
</protein>
<dbReference type="Proteomes" id="UP001152795">
    <property type="component" value="Unassembled WGS sequence"/>
</dbReference>
<dbReference type="PANTHER" id="PTHR45532:SF3">
    <property type="match status" value="1"/>
</dbReference>
<feature type="compositionally biased region" description="Low complexity" evidence="1">
    <location>
        <begin position="947"/>
        <end position="957"/>
    </location>
</feature>
<dbReference type="Gene3D" id="2.130.10.10">
    <property type="entry name" value="YVTN repeat-like/Quinoprotein amine dehydrogenase"/>
    <property type="match status" value="2"/>
</dbReference>
<dbReference type="PROSITE" id="PS50082">
    <property type="entry name" value="WD_REPEATS_2"/>
    <property type="match status" value="3"/>
</dbReference>
<dbReference type="PROSITE" id="PS50294">
    <property type="entry name" value="WD_REPEATS_REGION"/>
    <property type="match status" value="1"/>
</dbReference>
<dbReference type="InterPro" id="IPR015943">
    <property type="entry name" value="WD40/YVTN_repeat-like_dom_sf"/>
</dbReference>
<sequence>MSEFEFSSDREGTRRTSSSESNEHATDSYLLIPYGFQPRACYKPKAKSKEITGVTYNSRSRQFIILDSKGITAWSHNSVINAVTRLLDYPSYQFNLIQLLLHSKKFNVYFGLSKDYALKVFNLNFHEVFSVISDMNSVLCMVFNSVTDELITGGTGGIKFWTFGEVQSDRSISRDSRPMANYGLILRREHPAVNGTMVKDIILDEKNQRLYCLSERNVVAYDMKGNFLFELKSAHEGQVTGCVYSKFSNFVVTTGTDCAVNVWSSNGGCLHSFHSHSKMVTNLLLHPEAPSLVITSSQDGTIKIFSLDIMEEIYSQVVFPEGIEWMNFISHDLLYCATSKALQVFSINHVTNFWTTVRCPLTSISLTAGSHRNGQKVLAIAEDYSARFVSKDGCPLSTVLPPPPVTTGLRSCSAHAYCPIYGLMYVLVNQEEIWVYYTKSNPANRVEVWKLSDVQDISNNRETNSRNGGKSCTPISSRRSPSPFNPPAKIVDGLPCLSLAFLHSTVNLKHKAGEFYPNLTYYLIVGLQDGRLLFTSPFSALILYHQFQATKGAVLSIKHDVTAGLLLLNTITLNKYTIQIRGLPDLDMKHSIDAGNNLTCFVRMGCSFLTGHETGRLNLYRLNSDQVTCEVETRKFDGQKVSKDHLDSVLTVDANNSLQLFCSSSKDGSIKIWNNGKVLVREIIMDKTLTAVCFLNSSGDLLAGFKNHVFCISHEKAQLSSYSNNSRRNSELYETGSDIYEDPRVRFEYKKIIPSEPVRMETYLVPFANISINLARFLSGQIPPSSLENDIESENDGTESELSDVFSVAPTDIYMSQSGTPHSRSRSSSLVSSWNLPNIGSSPVSSPPRTPPPFMSPVLELAESMEEVADNEISGRKEDKYFTISNEPGRTQTSQKTVKLAPVFSRQKRPGLSERKIDSRAVQSKTSVNVTKNVDSLRSQRVKNEDTTNQSNTTTSSRPGRTIVKKTKKQTGKSQRKVIKAQQPSSQDSMSGNINQVQNELGRDSSEENKINKAEEKATVRLIEEKQLGENTQETTKIGRIENKAVSQTLHEEGDNILLDQGQVLTRKQALDSLGAGNEELSETAHEEAFSVKDGFGPVKEDSPMTTNSKQDEHNECQSLEYGDSDDDESDNDQMGLKGDELPPFMAVSREDLLSNGMSSLHLQEPLRLPSTDLDEDPRYSNLSEEDSWSDDLKEQKSHTSLNEFENEDKPSALSETPDKLISKSVSFVVTEASQELKPREFVPTRSVPRRKISGRRSVSPVNFAPKVVPVLDSPSDNNSYGQQLHPSSALKIYALAKTRQRTGSGRSLVSRPRVKQRSFVKHNTSEMSIAGSFTMND</sequence>
<feature type="non-terminal residue" evidence="2">
    <location>
        <position position="1338"/>
    </location>
</feature>
<keyword evidence="3" id="KW-1185">Reference proteome</keyword>
<accession>A0A6S7HPL3</accession>
<dbReference type="InterPro" id="IPR001680">
    <property type="entry name" value="WD40_rpt"/>
</dbReference>
<evidence type="ECO:0000313" key="2">
    <source>
        <dbReference type="EMBL" id="CAB4005180.1"/>
    </source>
</evidence>
<feature type="compositionally biased region" description="Polar residues" evidence="1">
    <location>
        <begin position="459"/>
        <end position="470"/>
    </location>
</feature>
<dbReference type="OrthoDB" id="6262491at2759"/>
<dbReference type="SMART" id="SM00320">
    <property type="entry name" value="WD40"/>
    <property type="match status" value="4"/>
</dbReference>
<dbReference type="Pfam" id="PF00400">
    <property type="entry name" value="WD40"/>
    <property type="match status" value="3"/>
</dbReference>
<gene>
    <name evidence="2" type="ORF">PACLA_8A010847</name>
</gene>
<feature type="compositionally biased region" description="Acidic residues" evidence="1">
    <location>
        <begin position="1123"/>
        <end position="1132"/>
    </location>
</feature>
<evidence type="ECO:0000313" key="3">
    <source>
        <dbReference type="Proteomes" id="UP001152795"/>
    </source>
</evidence>
<dbReference type="InterPro" id="IPR036322">
    <property type="entry name" value="WD40_repeat_dom_sf"/>
</dbReference>
<feature type="compositionally biased region" description="Polar residues" evidence="1">
    <location>
        <begin position="982"/>
        <end position="993"/>
    </location>
</feature>
<dbReference type="PANTHER" id="PTHR45532">
    <property type="entry name" value="WD REPEAT-CONTAINING PROTEIN 97"/>
    <property type="match status" value="1"/>
</dbReference>
<name>A0A6S7HPL3_PARCT</name>
<feature type="compositionally biased region" description="Polar residues" evidence="1">
    <location>
        <begin position="921"/>
        <end position="939"/>
    </location>
</feature>
<feature type="region of interest" description="Disordered" evidence="1">
    <location>
        <begin position="907"/>
        <end position="993"/>
    </location>
</feature>
<reference evidence="2" key="1">
    <citation type="submission" date="2020-04" db="EMBL/GenBank/DDBJ databases">
        <authorList>
            <person name="Alioto T."/>
            <person name="Alioto T."/>
            <person name="Gomez Garrido J."/>
        </authorList>
    </citation>
    <scope>NUCLEOTIDE SEQUENCE</scope>
    <source>
        <strain evidence="2">A484AB</strain>
    </source>
</reference>